<feature type="transmembrane region" description="Helical" evidence="2">
    <location>
        <begin position="87"/>
        <end position="104"/>
    </location>
</feature>
<evidence type="ECO:0000313" key="4">
    <source>
        <dbReference type="Proteomes" id="UP000280698"/>
    </source>
</evidence>
<proteinExistence type="predicted"/>
<feature type="compositionally biased region" description="Low complexity" evidence="1">
    <location>
        <begin position="20"/>
        <end position="35"/>
    </location>
</feature>
<feature type="region of interest" description="Disordered" evidence="1">
    <location>
        <begin position="1"/>
        <end position="82"/>
    </location>
</feature>
<keyword evidence="2" id="KW-1133">Transmembrane helix</keyword>
<evidence type="ECO:0000313" key="3">
    <source>
        <dbReference type="EMBL" id="RNM01030.1"/>
    </source>
</evidence>
<evidence type="ECO:0000256" key="2">
    <source>
        <dbReference type="SAM" id="Phobius"/>
    </source>
</evidence>
<keyword evidence="2" id="KW-0812">Transmembrane</keyword>
<accession>A0ABX9WN50</accession>
<reference evidence="3 4" key="1">
    <citation type="submission" date="2018-11" db="EMBL/GenBank/DDBJ databases">
        <title>Micromonospora sp. PPF5-17, a new actinomycetes isolated from a hot spring soil.</title>
        <authorList>
            <person name="Thawai C."/>
        </authorList>
    </citation>
    <scope>NUCLEOTIDE SEQUENCE [LARGE SCALE GENOMIC DNA]</scope>
    <source>
        <strain evidence="3 4">PPF5-17</strain>
    </source>
</reference>
<dbReference type="RefSeq" id="WP_123239485.1">
    <property type="nucleotide sequence ID" value="NZ_JAAHBY010000006.1"/>
</dbReference>
<sequence>MKHTIRRTQRPRPDATTTGPTQAPARNTAPAPARTPVRRNRHHRTNGRVTRQDIAQNAGRENGREVGQPANQPVNEPATREKPGLPLRWAVIGLAALLAGTVGYLFGGPIAAITTAAAVAVAAHRLLD</sequence>
<feature type="compositionally biased region" description="Basic residues" evidence="1">
    <location>
        <begin position="1"/>
        <end position="10"/>
    </location>
</feature>
<keyword evidence="4" id="KW-1185">Reference proteome</keyword>
<keyword evidence="2" id="KW-0472">Membrane</keyword>
<evidence type="ECO:0000256" key="1">
    <source>
        <dbReference type="SAM" id="MobiDB-lite"/>
    </source>
</evidence>
<name>A0ABX9WN50_9ACTN</name>
<dbReference type="Proteomes" id="UP000280698">
    <property type="component" value="Unassembled WGS sequence"/>
</dbReference>
<organism evidence="3 4">
    <name type="scientific">Micromonospora solifontis</name>
    <dbReference type="NCBI Taxonomy" id="2487138"/>
    <lineage>
        <taxon>Bacteria</taxon>
        <taxon>Bacillati</taxon>
        <taxon>Actinomycetota</taxon>
        <taxon>Actinomycetes</taxon>
        <taxon>Micromonosporales</taxon>
        <taxon>Micromonosporaceae</taxon>
        <taxon>Micromonospora</taxon>
    </lineage>
</organism>
<comment type="caution">
    <text evidence="3">The sequence shown here is derived from an EMBL/GenBank/DDBJ whole genome shotgun (WGS) entry which is preliminary data.</text>
</comment>
<gene>
    <name evidence="3" type="ORF">EFE23_03895</name>
</gene>
<dbReference type="EMBL" id="RJLN01000006">
    <property type="protein sequence ID" value="RNM01030.1"/>
    <property type="molecule type" value="Genomic_DNA"/>
</dbReference>
<feature type="compositionally biased region" description="Basic residues" evidence="1">
    <location>
        <begin position="36"/>
        <end position="46"/>
    </location>
</feature>
<protein>
    <submittedName>
        <fullName evidence="3">Uncharacterized protein</fullName>
    </submittedName>
</protein>